<accession>A0ABQ4K9Z9</accession>
<dbReference type="Pfam" id="PF13479">
    <property type="entry name" value="AAA_24"/>
    <property type="match status" value="1"/>
</dbReference>
<evidence type="ECO:0008006" key="3">
    <source>
        <dbReference type="Google" id="ProtNLM"/>
    </source>
</evidence>
<name>A0ABQ4K9Z9_9BACI</name>
<reference evidence="1 2" key="1">
    <citation type="submission" date="2021-03" db="EMBL/GenBank/DDBJ databases">
        <title>Antimicrobial resistance genes in bacteria isolated from Japanese honey, and their potential for conferring macrolide and lincosamide resistance in the American foulbrood pathogen Paenibacillus larvae.</title>
        <authorList>
            <person name="Okamoto M."/>
            <person name="Kumagai M."/>
            <person name="Kanamori H."/>
            <person name="Takamatsu D."/>
        </authorList>
    </citation>
    <scope>NUCLEOTIDE SEQUENCE [LARGE SCALE GENOMIC DNA]</scope>
    <source>
        <strain evidence="1 2">J1TS3</strain>
    </source>
</reference>
<gene>
    <name evidence="1" type="primary">yorG</name>
    <name evidence="1" type="ORF">J1TS3_36760</name>
</gene>
<evidence type="ECO:0000313" key="1">
    <source>
        <dbReference type="EMBL" id="GIN22542.1"/>
    </source>
</evidence>
<dbReference type="Proteomes" id="UP000680279">
    <property type="component" value="Unassembled WGS sequence"/>
</dbReference>
<protein>
    <recommendedName>
        <fullName evidence="3">ATP-binding protein</fullName>
    </recommendedName>
</protein>
<evidence type="ECO:0000313" key="2">
    <source>
        <dbReference type="Proteomes" id="UP000680279"/>
    </source>
</evidence>
<comment type="caution">
    <text evidence="1">The sequence shown here is derived from an EMBL/GenBank/DDBJ whole genome shotgun (WGS) entry which is preliminary data.</text>
</comment>
<dbReference type="EMBL" id="BOQT01000018">
    <property type="protein sequence ID" value="GIN22542.1"/>
    <property type="molecule type" value="Genomic_DNA"/>
</dbReference>
<organism evidence="1 2">
    <name type="scientific">Siminovitchia fordii</name>
    <dbReference type="NCBI Taxonomy" id="254759"/>
    <lineage>
        <taxon>Bacteria</taxon>
        <taxon>Bacillati</taxon>
        <taxon>Bacillota</taxon>
        <taxon>Bacilli</taxon>
        <taxon>Bacillales</taxon>
        <taxon>Bacillaceae</taxon>
        <taxon>Siminovitchia</taxon>
    </lineage>
</organism>
<keyword evidence="2" id="KW-1185">Reference proteome</keyword>
<dbReference type="RefSeq" id="WP_212963662.1">
    <property type="nucleotide sequence ID" value="NZ_BOQT01000018.1"/>
</dbReference>
<proteinExistence type="predicted"/>
<sequence length="324" mass="37064">MSFDIFNPQVSVVAKGLEGKMILVYGNNSTGKTKQATRMKKPFYLGFEDGIRAISGIPFLPINNWRDFKKINKQLTDPKNLDKAKELYQTIIFDEVFTAAKYCQDFICKKFGVETIGEGNSGYGLWTEYANEFWFELDRLMKAGYTLLFIGHEQRDKDTGQIVPKGDVRSMQPVRDNADVVVYLTSNGVDEEGNVIKSSAWFAETKDFFARSRFDYIDTFLEEYTAENLEKVIADAIEKQEKEEGVKAVSFEEQKETFQSEDLDFDQLVKEINELGSQLAEDERVEEVLEIIEKHLGEGKKVSEAKKNQVEVLAVILDELKDLQ</sequence>